<proteinExistence type="inferred from homology"/>
<dbReference type="Proteomes" id="UP000247416">
    <property type="component" value="Unassembled WGS sequence"/>
</dbReference>
<dbReference type="CDD" id="cd03586">
    <property type="entry name" value="PolY_Pol_IV_kappa"/>
    <property type="match status" value="1"/>
</dbReference>
<comment type="similarity">
    <text evidence="1">Belongs to the DNA polymerase type-Y family.</text>
</comment>
<accession>A0A318TFK7</accession>
<dbReference type="PANTHER" id="PTHR11076">
    <property type="entry name" value="DNA REPAIR POLYMERASE UMUC / TRANSFERASE FAMILY MEMBER"/>
    <property type="match status" value="1"/>
</dbReference>
<dbReference type="EMBL" id="QJTJ01000039">
    <property type="protein sequence ID" value="PYF02627.1"/>
    <property type="molecule type" value="Genomic_DNA"/>
</dbReference>
<dbReference type="InterPro" id="IPR001126">
    <property type="entry name" value="UmuC"/>
</dbReference>
<keyword evidence="2" id="KW-0548">Nucleotidyltransferase</keyword>
<evidence type="ECO:0000256" key="1">
    <source>
        <dbReference type="ARBA" id="ARBA00010945"/>
    </source>
</evidence>
<dbReference type="InterPro" id="IPR043502">
    <property type="entry name" value="DNA/RNA_pol_sf"/>
</dbReference>
<dbReference type="OrthoDB" id="9808813at2"/>
<dbReference type="GO" id="GO:0006281">
    <property type="term" value="P:DNA repair"/>
    <property type="evidence" value="ECO:0007669"/>
    <property type="project" value="InterPro"/>
</dbReference>
<comment type="caution">
    <text evidence="4">The sequence shown here is derived from an EMBL/GenBank/DDBJ whole genome shotgun (WGS) entry which is preliminary data.</text>
</comment>
<evidence type="ECO:0000313" key="5">
    <source>
        <dbReference type="Proteomes" id="UP000247416"/>
    </source>
</evidence>
<keyword evidence="2" id="KW-0808">Transferase</keyword>
<dbReference type="GO" id="GO:0042276">
    <property type="term" value="P:error-prone translesion synthesis"/>
    <property type="evidence" value="ECO:0007669"/>
    <property type="project" value="TreeGrafter"/>
</dbReference>
<dbReference type="RefSeq" id="WP_107937417.1">
    <property type="nucleotide sequence ID" value="NZ_CP085009.1"/>
</dbReference>
<dbReference type="InterPro" id="IPR022880">
    <property type="entry name" value="DNApol_IV"/>
</dbReference>
<dbReference type="Pfam" id="PF11799">
    <property type="entry name" value="IMS_C"/>
    <property type="match status" value="1"/>
</dbReference>
<dbReference type="AlphaFoldDB" id="A0A318TFK7"/>
<dbReference type="SUPFAM" id="SSF56672">
    <property type="entry name" value="DNA/RNA polymerases"/>
    <property type="match status" value="1"/>
</dbReference>
<dbReference type="GO" id="GO:0009432">
    <property type="term" value="P:SOS response"/>
    <property type="evidence" value="ECO:0007669"/>
    <property type="project" value="TreeGrafter"/>
</dbReference>
<dbReference type="GO" id="GO:0005829">
    <property type="term" value="C:cytosol"/>
    <property type="evidence" value="ECO:0007669"/>
    <property type="project" value="TreeGrafter"/>
</dbReference>
<dbReference type="InterPro" id="IPR017961">
    <property type="entry name" value="DNA_pol_Y-fam_little_finger"/>
</dbReference>
<dbReference type="Gene3D" id="3.30.70.270">
    <property type="match status" value="1"/>
</dbReference>
<dbReference type="PROSITE" id="PS50173">
    <property type="entry name" value="UMUC"/>
    <property type="match status" value="1"/>
</dbReference>
<protein>
    <submittedName>
        <fullName evidence="4">DNA polymerase-4</fullName>
    </submittedName>
</protein>
<dbReference type="InterPro" id="IPR036775">
    <property type="entry name" value="DNA_pol_Y-fam_lit_finger_sf"/>
</dbReference>
<dbReference type="PANTHER" id="PTHR11076:SF33">
    <property type="entry name" value="DNA POLYMERASE KAPPA"/>
    <property type="match status" value="1"/>
</dbReference>
<dbReference type="GO" id="GO:0003887">
    <property type="term" value="F:DNA-directed DNA polymerase activity"/>
    <property type="evidence" value="ECO:0007669"/>
    <property type="project" value="InterPro"/>
</dbReference>
<dbReference type="Gene3D" id="3.30.1490.100">
    <property type="entry name" value="DNA polymerase, Y-family, little finger domain"/>
    <property type="match status" value="1"/>
</dbReference>
<dbReference type="Gene3D" id="3.40.1170.60">
    <property type="match status" value="1"/>
</dbReference>
<dbReference type="GO" id="GO:0003684">
    <property type="term" value="F:damaged DNA binding"/>
    <property type="evidence" value="ECO:0007669"/>
    <property type="project" value="InterPro"/>
</dbReference>
<keyword evidence="5" id="KW-1185">Reference proteome</keyword>
<dbReference type="InterPro" id="IPR050116">
    <property type="entry name" value="DNA_polymerase-Y"/>
</dbReference>
<reference evidence="4 5" key="1">
    <citation type="submission" date="2018-06" db="EMBL/GenBank/DDBJ databases">
        <title>Genomic Encyclopedia of Archaeal and Bacterial Type Strains, Phase II (KMG-II): from individual species to whole genera.</title>
        <authorList>
            <person name="Goeker M."/>
        </authorList>
    </citation>
    <scope>NUCLEOTIDE SEQUENCE [LARGE SCALE GENOMIC DNA]</scope>
    <source>
        <strain evidence="4 5">KACC 16626</strain>
    </source>
</reference>
<evidence type="ECO:0000259" key="3">
    <source>
        <dbReference type="PROSITE" id="PS50173"/>
    </source>
</evidence>
<organism evidence="4 5">
    <name type="scientific">Ureibacillus chungkukjangi</name>
    <dbReference type="NCBI Taxonomy" id="1202712"/>
    <lineage>
        <taxon>Bacteria</taxon>
        <taxon>Bacillati</taxon>
        <taxon>Bacillota</taxon>
        <taxon>Bacilli</taxon>
        <taxon>Bacillales</taxon>
        <taxon>Caryophanaceae</taxon>
        <taxon>Ureibacillus</taxon>
    </lineage>
</organism>
<dbReference type="Pfam" id="PF00817">
    <property type="entry name" value="IMS"/>
    <property type="match status" value="1"/>
</dbReference>
<gene>
    <name evidence="4" type="ORF">BJ095_1394</name>
</gene>
<dbReference type="InterPro" id="IPR043128">
    <property type="entry name" value="Rev_trsase/Diguanyl_cyclase"/>
</dbReference>
<dbReference type="Gene3D" id="1.10.150.20">
    <property type="entry name" value="5' to 3' exonuclease, C-terminal subdomain"/>
    <property type="match status" value="1"/>
</dbReference>
<evidence type="ECO:0000313" key="4">
    <source>
        <dbReference type="EMBL" id="PYF02627.1"/>
    </source>
</evidence>
<sequence>MPKRTILLVDMNSFFASVHQAEDPSLLNKPIIVGGTPNNKYKGKVIAASYEAKDKGVYTTMSMYEALKKCPNAIIVERDHTLYSRYSKIIMDFLRVIGPIEIASIDEAYVDITERVANGTAPIKIAKYIQEILWAKLTLGCSIGCSSTKTSAKMAADIKKPFGYVHLEQLQFCSFFHPQKLSKLHGCGKKTEEKLNKHNIYTIGDLAKADPLHLKLILGVRGEWLQKVALGKGSDNLNTIREKGDKTIGKEKTFSQPTSDSEEILDLAKKMIELLCSRLTNKNLRAGTIAIVYKKHWEEGRHSKSITLKHGTSNPEDLYSMVEKLYEENLSEIPIVLFGIRLSNFRENSFIQLTLF</sequence>
<feature type="domain" description="UmuC" evidence="3">
    <location>
        <begin position="6"/>
        <end position="188"/>
    </location>
</feature>
<evidence type="ECO:0000256" key="2">
    <source>
        <dbReference type="ARBA" id="ARBA00022695"/>
    </source>
</evidence>
<name>A0A318TFK7_9BACL</name>
<dbReference type="SUPFAM" id="SSF100879">
    <property type="entry name" value="Lesion bypass DNA polymerase (Y-family), little finger domain"/>
    <property type="match status" value="1"/>
</dbReference>